<dbReference type="EMBL" id="CAKKLH010000319">
    <property type="protein sequence ID" value="CAH0111972.1"/>
    <property type="molecule type" value="Genomic_DNA"/>
</dbReference>
<dbReference type="AlphaFoldDB" id="A0A8J2RZK9"/>
<feature type="chain" id="PRO_5035329072" evidence="2">
    <location>
        <begin position="24"/>
        <end position="277"/>
    </location>
</feature>
<keyword evidence="2" id="KW-0732">Signal</keyword>
<dbReference type="Pfam" id="PF07841">
    <property type="entry name" value="DM4_12"/>
    <property type="match status" value="1"/>
</dbReference>
<gene>
    <name evidence="3" type="ORF">DGAL_LOCUS15629</name>
</gene>
<evidence type="ECO:0000313" key="3">
    <source>
        <dbReference type="EMBL" id="CAH0111972.1"/>
    </source>
</evidence>
<evidence type="ECO:0000256" key="2">
    <source>
        <dbReference type="SAM" id="SignalP"/>
    </source>
</evidence>
<dbReference type="PANTHER" id="PTHR21398">
    <property type="entry name" value="AGAP007094-PA"/>
    <property type="match status" value="1"/>
</dbReference>
<feature type="compositionally biased region" description="Basic and acidic residues" evidence="1">
    <location>
        <begin position="54"/>
        <end position="66"/>
    </location>
</feature>
<dbReference type="PANTHER" id="PTHR21398:SF6">
    <property type="entry name" value="AGAP007094-PA"/>
    <property type="match status" value="1"/>
</dbReference>
<reference evidence="3" key="1">
    <citation type="submission" date="2021-11" db="EMBL/GenBank/DDBJ databases">
        <authorList>
            <person name="Schell T."/>
        </authorList>
    </citation>
    <scope>NUCLEOTIDE SEQUENCE</scope>
    <source>
        <strain evidence="3">M5</strain>
    </source>
</reference>
<dbReference type="InterPro" id="IPR006631">
    <property type="entry name" value="DM4_12"/>
</dbReference>
<accession>A0A8J2RZK9</accession>
<dbReference type="SMART" id="SM00718">
    <property type="entry name" value="DM4_12"/>
    <property type="match status" value="1"/>
</dbReference>
<dbReference type="Proteomes" id="UP000789390">
    <property type="component" value="Unassembled WGS sequence"/>
</dbReference>
<feature type="signal peptide" evidence="2">
    <location>
        <begin position="1"/>
        <end position="23"/>
    </location>
</feature>
<name>A0A8J2RZK9_9CRUS</name>
<dbReference type="OrthoDB" id="6338744at2759"/>
<keyword evidence="4" id="KW-1185">Reference proteome</keyword>
<comment type="caution">
    <text evidence="3">The sequence shown here is derived from an EMBL/GenBank/DDBJ whole genome shotgun (WGS) entry which is preliminary data.</text>
</comment>
<organism evidence="3 4">
    <name type="scientific">Daphnia galeata</name>
    <dbReference type="NCBI Taxonomy" id="27404"/>
    <lineage>
        <taxon>Eukaryota</taxon>
        <taxon>Metazoa</taxon>
        <taxon>Ecdysozoa</taxon>
        <taxon>Arthropoda</taxon>
        <taxon>Crustacea</taxon>
        <taxon>Branchiopoda</taxon>
        <taxon>Diplostraca</taxon>
        <taxon>Cladocera</taxon>
        <taxon>Anomopoda</taxon>
        <taxon>Daphniidae</taxon>
        <taxon>Daphnia</taxon>
    </lineage>
</organism>
<proteinExistence type="predicted"/>
<protein>
    <submittedName>
        <fullName evidence="3">Uncharacterized protein</fullName>
    </submittedName>
</protein>
<evidence type="ECO:0000256" key="1">
    <source>
        <dbReference type="SAM" id="MobiDB-lite"/>
    </source>
</evidence>
<sequence>MNARIGLMLTVGIFASFYDSCLSDTKMEIDRFVDDLSIVELPEAGMKYSGGDSKMGDRHQQQTVERKSRRIKRSSWSVPRNTSARIVLDIIMPVIPLNNTFSALTLDLIYRFVLPTYTQLNNLYSTLGRLDTNDLDGEIDENQIDFEFFEEQRANHERRSLYQHAQGVFENLGFDGQTCLLRAICEMAEAPLAHHGLLGKIIDLLFTPSLLKVPKSMEPYLSGNRIRRDATNIPELEVLQKPVEDDYTDAYRAGRQGKCWTRYYTCPISIFKLVNMF</sequence>
<feature type="region of interest" description="Disordered" evidence="1">
    <location>
        <begin position="49"/>
        <end position="68"/>
    </location>
</feature>
<evidence type="ECO:0000313" key="4">
    <source>
        <dbReference type="Proteomes" id="UP000789390"/>
    </source>
</evidence>